<keyword evidence="2 8" id="KW-0349">Heme</keyword>
<keyword evidence="11" id="KW-0575">Peroxidase</keyword>
<evidence type="ECO:0000259" key="10">
    <source>
        <dbReference type="PROSITE" id="PS51007"/>
    </source>
</evidence>
<accession>A0A4R7ELQ4</accession>
<dbReference type="InterPro" id="IPR036909">
    <property type="entry name" value="Cyt_c-like_dom_sf"/>
</dbReference>
<feature type="binding site" description="covalent" evidence="8">
    <location>
        <position position="224"/>
    </location>
    <ligand>
        <name>heme c</name>
        <dbReference type="ChEBI" id="CHEBI:61717"/>
        <label>2</label>
    </ligand>
</feature>
<comment type="subcellular location">
    <subcellularLocation>
        <location evidence="1">Periplasm</location>
    </subcellularLocation>
</comment>
<keyword evidence="7 9" id="KW-0408">Iron</keyword>
<evidence type="ECO:0000256" key="6">
    <source>
        <dbReference type="ARBA" id="ARBA00023002"/>
    </source>
</evidence>
<comment type="PTM">
    <text evidence="8">Binds 2 heme groups per subunit.</text>
</comment>
<dbReference type="PROSITE" id="PS51257">
    <property type="entry name" value="PROKAR_LIPOPROTEIN"/>
    <property type="match status" value="1"/>
</dbReference>
<organism evidence="11 12">
    <name type="scientific">Myroides indicus</name>
    <dbReference type="NCBI Taxonomy" id="1323422"/>
    <lineage>
        <taxon>Bacteria</taxon>
        <taxon>Pseudomonadati</taxon>
        <taxon>Bacteroidota</taxon>
        <taxon>Flavobacteriia</taxon>
        <taxon>Flavobacteriales</taxon>
        <taxon>Flavobacteriaceae</taxon>
        <taxon>Myroides</taxon>
    </lineage>
</organism>
<dbReference type="EMBL" id="SOAG01000041">
    <property type="protein sequence ID" value="TDS51224.1"/>
    <property type="molecule type" value="Genomic_DNA"/>
</dbReference>
<dbReference type="Gene3D" id="1.10.760.10">
    <property type="entry name" value="Cytochrome c-like domain"/>
    <property type="match status" value="2"/>
</dbReference>
<comment type="caution">
    <text evidence="11">The sequence shown here is derived from an EMBL/GenBank/DDBJ whole genome shotgun (WGS) entry which is preliminary data.</text>
</comment>
<feature type="binding site" description="covalent" evidence="8">
    <location>
        <position position="79"/>
    </location>
    <ligand>
        <name>heme c</name>
        <dbReference type="ChEBI" id="CHEBI:61717"/>
        <label>1</label>
    </ligand>
</feature>
<dbReference type="AlphaFoldDB" id="A0A4R7ELQ4"/>
<evidence type="ECO:0000256" key="5">
    <source>
        <dbReference type="ARBA" id="ARBA00022764"/>
    </source>
</evidence>
<keyword evidence="3 9" id="KW-0479">Metal-binding</keyword>
<evidence type="ECO:0000256" key="2">
    <source>
        <dbReference type="ARBA" id="ARBA00022617"/>
    </source>
</evidence>
<dbReference type="InterPro" id="IPR009056">
    <property type="entry name" value="Cyt_c-like_dom"/>
</dbReference>
<reference evidence="11 12" key="1">
    <citation type="submission" date="2019-03" db="EMBL/GenBank/DDBJ databases">
        <title>Genomic Encyclopedia of Archaeal and Bacterial Type Strains, Phase II (KMG-II): from individual species to whole genera.</title>
        <authorList>
            <person name="Goeker M."/>
        </authorList>
    </citation>
    <scope>NUCLEOTIDE SEQUENCE [LARGE SCALE GENOMIC DNA]</scope>
    <source>
        <strain evidence="11 12">DSM 28213</strain>
    </source>
</reference>
<comment type="cofactor">
    <cofactor evidence="8">
        <name>heme</name>
        <dbReference type="ChEBI" id="CHEBI:30413"/>
    </cofactor>
    <text evidence="8">Binds 2 heme groups.</text>
</comment>
<dbReference type="Pfam" id="PF03150">
    <property type="entry name" value="CCP_MauG"/>
    <property type="match status" value="1"/>
</dbReference>
<evidence type="ECO:0000256" key="3">
    <source>
        <dbReference type="ARBA" id="ARBA00022723"/>
    </source>
</evidence>
<gene>
    <name evidence="11" type="ORF">C8P70_1418</name>
</gene>
<feature type="binding site" description="axial binding residue" evidence="9">
    <location>
        <position position="83"/>
    </location>
    <ligand>
        <name>heme c</name>
        <dbReference type="ChEBI" id="CHEBI:61717"/>
        <label>1</label>
    </ligand>
    <ligandPart>
        <name>Fe</name>
        <dbReference type="ChEBI" id="CHEBI:18248"/>
    </ligandPart>
</feature>
<keyword evidence="5" id="KW-0574">Periplasm</keyword>
<dbReference type="GO" id="GO:0046872">
    <property type="term" value="F:metal ion binding"/>
    <property type="evidence" value="ECO:0007669"/>
    <property type="project" value="UniProtKB-KW"/>
</dbReference>
<dbReference type="SUPFAM" id="SSF46626">
    <property type="entry name" value="Cytochrome c"/>
    <property type="match status" value="2"/>
</dbReference>
<evidence type="ECO:0000256" key="1">
    <source>
        <dbReference type="ARBA" id="ARBA00004418"/>
    </source>
</evidence>
<proteinExistence type="predicted"/>
<name>A0A4R7ELQ4_9FLAO</name>
<dbReference type="RefSeq" id="WP_133713727.1">
    <property type="nucleotide sequence ID" value="NZ_SOAG01000041.1"/>
</dbReference>
<evidence type="ECO:0000256" key="9">
    <source>
        <dbReference type="PIRSR" id="PIRSR000294-2"/>
    </source>
</evidence>
<dbReference type="PROSITE" id="PS51007">
    <property type="entry name" value="CYTC"/>
    <property type="match status" value="1"/>
</dbReference>
<feature type="domain" description="Cytochrome c" evidence="10">
    <location>
        <begin position="208"/>
        <end position="333"/>
    </location>
</feature>
<evidence type="ECO:0000256" key="4">
    <source>
        <dbReference type="ARBA" id="ARBA00022729"/>
    </source>
</evidence>
<keyword evidence="12" id="KW-1185">Reference proteome</keyword>
<evidence type="ECO:0000313" key="11">
    <source>
        <dbReference type="EMBL" id="TDS51224.1"/>
    </source>
</evidence>
<dbReference type="InterPro" id="IPR004852">
    <property type="entry name" value="Di-haem_cyt_c_peroxidsae"/>
</dbReference>
<dbReference type="GO" id="GO:0042597">
    <property type="term" value="C:periplasmic space"/>
    <property type="evidence" value="ECO:0007669"/>
    <property type="project" value="UniProtKB-SubCell"/>
</dbReference>
<feature type="binding site" description="covalent" evidence="8">
    <location>
        <position position="82"/>
    </location>
    <ligand>
        <name>heme c</name>
        <dbReference type="ChEBI" id="CHEBI:61717"/>
        <label>1</label>
    </ligand>
</feature>
<dbReference type="Proteomes" id="UP000295215">
    <property type="component" value="Unassembled WGS sequence"/>
</dbReference>
<dbReference type="InterPro" id="IPR026259">
    <property type="entry name" value="MauG/Cytc_peroxidase"/>
</dbReference>
<keyword evidence="6" id="KW-0560">Oxidoreductase</keyword>
<evidence type="ECO:0000256" key="8">
    <source>
        <dbReference type="PIRSR" id="PIRSR000294-1"/>
    </source>
</evidence>
<dbReference type="OrthoDB" id="9805202at2"/>
<dbReference type="PIRSF" id="PIRSF000294">
    <property type="entry name" value="Cytochrome-c_peroxidase"/>
    <property type="match status" value="1"/>
</dbReference>
<feature type="binding site" description="axial binding residue" evidence="9">
    <location>
        <position position="225"/>
    </location>
    <ligand>
        <name>heme c</name>
        <dbReference type="ChEBI" id="CHEBI:61717"/>
        <label>2</label>
    </ligand>
    <ligandPart>
        <name>Fe</name>
        <dbReference type="ChEBI" id="CHEBI:18248"/>
    </ligandPart>
</feature>
<dbReference type="PANTHER" id="PTHR30600">
    <property type="entry name" value="CYTOCHROME C PEROXIDASE-RELATED"/>
    <property type="match status" value="1"/>
</dbReference>
<evidence type="ECO:0000256" key="7">
    <source>
        <dbReference type="ARBA" id="ARBA00023004"/>
    </source>
</evidence>
<dbReference type="GO" id="GO:0020037">
    <property type="term" value="F:heme binding"/>
    <property type="evidence" value="ECO:0007669"/>
    <property type="project" value="InterPro"/>
</dbReference>
<dbReference type="GO" id="GO:0004130">
    <property type="term" value="F:cytochrome-c peroxidase activity"/>
    <property type="evidence" value="ECO:0007669"/>
    <property type="project" value="TreeGrafter"/>
</dbReference>
<protein>
    <submittedName>
        <fullName evidence="11">Cytochrome c peroxidase</fullName>
    </submittedName>
</protein>
<dbReference type="GO" id="GO:0009055">
    <property type="term" value="F:electron transfer activity"/>
    <property type="evidence" value="ECO:0007669"/>
    <property type="project" value="InterPro"/>
</dbReference>
<sequence length="340" mass="38951">MEVIKRKIIFIAVMLLISCSSDDYEDIVLDNFEIELVVPSYFPQWNPAALNNKPTKYGVQLGEKLFTDKRLSKDNTISCSSCHIRAYAYADDNTQAIGIQQRAGLRNTPPIQNLLFMKFYNWDGSKLSLENQPIVPIITHEEMDSSILEVIQKIKNDISYRVLFQKAFGDESITPERIYKSIAQYEYTLISADSKYDRVMNNKEKFTSQETYGYSIFTQKCAGCHSGALFTDQSFRNIGFPVNHNSNEAGRARITGDSKDYMSFRVPSLRNIEYTAPYGSFGQFTSLKEVLDYFDAGVLYSDNLDTIFKNNSNRIVLSEEEKEALIQFMKTLSDTRFISK</sequence>
<keyword evidence="4" id="KW-0732">Signal</keyword>
<feature type="binding site" description="covalent" evidence="8">
    <location>
        <position position="221"/>
    </location>
    <ligand>
        <name>heme c</name>
        <dbReference type="ChEBI" id="CHEBI:61717"/>
        <label>2</label>
    </ligand>
</feature>
<dbReference type="PANTHER" id="PTHR30600:SF10">
    <property type="entry name" value="BLL6722 PROTEIN"/>
    <property type="match status" value="1"/>
</dbReference>
<evidence type="ECO:0000313" key="12">
    <source>
        <dbReference type="Proteomes" id="UP000295215"/>
    </source>
</evidence>
<dbReference type="InterPro" id="IPR051395">
    <property type="entry name" value="Cytochrome_c_Peroxidase/MauG"/>
</dbReference>